<feature type="chain" id="PRO_5010744945" evidence="1">
    <location>
        <begin position="22"/>
        <end position="328"/>
    </location>
</feature>
<dbReference type="Gene3D" id="3.40.33.10">
    <property type="entry name" value="CAP"/>
    <property type="match status" value="1"/>
</dbReference>
<feature type="signal peptide" evidence="1">
    <location>
        <begin position="1"/>
        <end position="21"/>
    </location>
</feature>
<name>A0A1V1WBZ9_9SCOR</name>
<dbReference type="AlphaFoldDB" id="A0A1V1WBZ9"/>
<dbReference type="EMBL" id="GFCD01000124">
    <property type="protein sequence ID" value="JAV45661.1"/>
    <property type="molecule type" value="Transcribed_RNA"/>
</dbReference>
<accession>A0A1V1WBZ9</accession>
<sequence length="328" mass="36734">MESMIIIVTTCLIFDIFVSNGVTDDSAYLIFKHNTYKDCIIGENGCNLKEVQMMFLERHNFMRSRIAGSDSTTEPDAANMLMMVIRATTWKMGCGIADILISPGANQFSEIIVCFYKNSKLNDGDELYKIGQPCTNCPPGTICSYKESLSNLCESIPGYCPITSNELTVEDSCYRSELQRTSIWNCSAEDDTENCRPERPCASVWKIDPYGKFKKITVSGMCTSANMYQKEIEINEPACFIFEYIKEPSVNQAIKSTVTGFVLQSNGKYSEKVTVSEDVDKWTPVKLDIYWTGIPLQIGISVRSRSTPTTGEQEIKIRNFLIVTGSCA</sequence>
<evidence type="ECO:0000256" key="1">
    <source>
        <dbReference type="SAM" id="SignalP"/>
    </source>
</evidence>
<protein>
    <submittedName>
        <fullName evidence="2">Putative venom protein</fullName>
    </submittedName>
</protein>
<proteinExistence type="predicted"/>
<dbReference type="InterPro" id="IPR035940">
    <property type="entry name" value="CAP_sf"/>
</dbReference>
<organism evidence="2">
    <name type="scientific">Superstitionia donensis</name>
    <dbReference type="NCBI Taxonomy" id="311983"/>
    <lineage>
        <taxon>Eukaryota</taxon>
        <taxon>Metazoa</taxon>
        <taxon>Ecdysozoa</taxon>
        <taxon>Arthropoda</taxon>
        <taxon>Chelicerata</taxon>
        <taxon>Arachnida</taxon>
        <taxon>Scorpiones</taxon>
        <taxon>Iurida</taxon>
        <taxon>Chactoidea</taxon>
        <taxon>Superstitionidae</taxon>
        <taxon>Superstitionia</taxon>
    </lineage>
</organism>
<reference evidence="2" key="1">
    <citation type="journal article" date="2016" name="Toxins">
        <title>Venom Gland Transcriptomic and Proteomic Analyses of the Enigmatic Scorpion Superstitionia donensis (Scorpiones: Superstitioniidae), with Insights on the Evolution of Its Venom Components.</title>
        <authorList>
            <person name="Santibanez-Lopez C.E."/>
            <person name="Cid-Uribe J.I."/>
            <person name="Batista C.V."/>
            <person name="Ortiz E."/>
            <person name="Possani L.D."/>
        </authorList>
    </citation>
    <scope>NUCLEOTIDE SEQUENCE</scope>
    <source>
        <strain evidence="2">Pooled</strain>
        <tissue evidence="2">Venom gland</tissue>
    </source>
</reference>
<keyword evidence="1" id="KW-0732">Signal</keyword>
<evidence type="ECO:0000313" key="2">
    <source>
        <dbReference type="EMBL" id="JAV45661.1"/>
    </source>
</evidence>